<comment type="caution">
    <text evidence="3">The sequence shown here is derived from an EMBL/GenBank/DDBJ whole genome shotgun (WGS) entry which is preliminary data.</text>
</comment>
<evidence type="ECO:0008006" key="5">
    <source>
        <dbReference type="Google" id="ProtNLM"/>
    </source>
</evidence>
<organism evidence="3 4">
    <name type="scientific">Planotetraspora thailandica</name>
    <dbReference type="NCBI Taxonomy" id="487172"/>
    <lineage>
        <taxon>Bacteria</taxon>
        <taxon>Bacillati</taxon>
        <taxon>Actinomycetota</taxon>
        <taxon>Actinomycetes</taxon>
        <taxon>Streptosporangiales</taxon>
        <taxon>Streptosporangiaceae</taxon>
        <taxon>Planotetraspora</taxon>
    </lineage>
</organism>
<dbReference type="EMBL" id="BOOR01000051">
    <property type="protein sequence ID" value="GII57364.1"/>
    <property type="molecule type" value="Genomic_DNA"/>
</dbReference>
<dbReference type="AlphaFoldDB" id="A0A8J3XY14"/>
<dbReference type="RefSeq" id="WP_203947495.1">
    <property type="nucleotide sequence ID" value="NZ_BOOR01000051.1"/>
</dbReference>
<feature type="signal peptide" evidence="2">
    <location>
        <begin position="1"/>
        <end position="30"/>
    </location>
</feature>
<evidence type="ECO:0000256" key="2">
    <source>
        <dbReference type="SAM" id="SignalP"/>
    </source>
</evidence>
<name>A0A8J3XY14_9ACTN</name>
<evidence type="ECO:0000256" key="1">
    <source>
        <dbReference type="SAM" id="MobiDB-lite"/>
    </source>
</evidence>
<gene>
    <name evidence="3" type="ORF">Pth03_57530</name>
</gene>
<protein>
    <recommendedName>
        <fullName evidence="5">Glycosyl hydrolase family 13 catalytic domain-containing protein</fullName>
    </recommendedName>
</protein>
<reference evidence="3" key="1">
    <citation type="submission" date="2021-01" db="EMBL/GenBank/DDBJ databases">
        <title>Whole genome shotgun sequence of Planotetraspora thailandica NBRC 104271.</title>
        <authorList>
            <person name="Komaki H."/>
            <person name="Tamura T."/>
        </authorList>
    </citation>
    <scope>NUCLEOTIDE SEQUENCE</scope>
    <source>
        <strain evidence="3">NBRC 104271</strain>
    </source>
</reference>
<evidence type="ECO:0000313" key="4">
    <source>
        <dbReference type="Proteomes" id="UP000605992"/>
    </source>
</evidence>
<feature type="chain" id="PRO_5038635314" description="Glycosyl hydrolase family 13 catalytic domain-containing protein" evidence="2">
    <location>
        <begin position="31"/>
        <end position="146"/>
    </location>
</feature>
<feature type="compositionally biased region" description="Low complexity" evidence="1">
    <location>
        <begin position="127"/>
        <end position="139"/>
    </location>
</feature>
<sequence length="146" mass="15614">MTGTFVRLFGRWPTARLGIAALAIGLGASALTPVTTAQATSADAQVVKFETTETQAKSAGIRTAATTESSAFAEDLESKYIDPDRIYSTDVRWWLGDASQTDETLLQQIQDLYDGGFRGVELCMQNDSSASDADPAARSTPRARSS</sequence>
<proteinExistence type="predicted"/>
<keyword evidence="2" id="KW-0732">Signal</keyword>
<feature type="region of interest" description="Disordered" evidence="1">
    <location>
        <begin position="126"/>
        <end position="146"/>
    </location>
</feature>
<keyword evidence="4" id="KW-1185">Reference proteome</keyword>
<dbReference type="Proteomes" id="UP000605992">
    <property type="component" value="Unassembled WGS sequence"/>
</dbReference>
<evidence type="ECO:0000313" key="3">
    <source>
        <dbReference type="EMBL" id="GII57364.1"/>
    </source>
</evidence>
<accession>A0A8J3XY14</accession>